<name>A0A645CG83_9ZZZZ</name>
<dbReference type="AlphaFoldDB" id="A0A645CG83"/>
<evidence type="ECO:0000313" key="2">
    <source>
        <dbReference type="EMBL" id="MPM75950.1"/>
    </source>
</evidence>
<sequence length="30" mass="3162">MLLLEDPGGEQDEHKDHADDAAGKGEGQQA</sequence>
<feature type="region of interest" description="Disordered" evidence="1">
    <location>
        <begin position="1"/>
        <end position="30"/>
    </location>
</feature>
<dbReference type="EMBL" id="VSSQ01026975">
    <property type="protein sequence ID" value="MPM75950.1"/>
    <property type="molecule type" value="Genomic_DNA"/>
</dbReference>
<protein>
    <submittedName>
        <fullName evidence="2">Uncharacterized protein</fullName>
    </submittedName>
</protein>
<comment type="caution">
    <text evidence="2">The sequence shown here is derived from an EMBL/GenBank/DDBJ whole genome shotgun (WGS) entry which is preliminary data.</text>
</comment>
<proteinExistence type="predicted"/>
<accession>A0A645CG83</accession>
<feature type="compositionally biased region" description="Basic and acidic residues" evidence="1">
    <location>
        <begin position="11"/>
        <end position="23"/>
    </location>
</feature>
<gene>
    <name evidence="2" type="ORF">SDC9_122945</name>
</gene>
<evidence type="ECO:0000256" key="1">
    <source>
        <dbReference type="SAM" id="MobiDB-lite"/>
    </source>
</evidence>
<organism evidence="2">
    <name type="scientific">bioreactor metagenome</name>
    <dbReference type="NCBI Taxonomy" id="1076179"/>
    <lineage>
        <taxon>unclassified sequences</taxon>
        <taxon>metagenomes</taxon>
        <taxon>ecological metagenomes</taxon>
    </lineage>
</organism>
<reference evidence="2" key="1">
    <citation type="submission" date="2019-08" db="EMBL/GenBank/DDBJ databases">
        <authorList>
            <person name="Kucharzyk K."/>
            <person name="Murdoch R.W."/>
            <person name="Higgins S."/>
            <person name="Loffler F."/>
        </authorList>
    </citation>
    <scope>NUCLEOTIDE SEQUENCE</scope>
</reference>